<feature type="compositionally biased region" description="Polar residues" evidence="2">
    <location>
        <begin position="739"/>
        <end position="760"/>
    </location>
</feature>
<sequence>MATRADERDQVEDSSQQAPLVSSSGAFQIGTASQTRQSEDAQNEGNRLDASGAVSAQEAHAGHDDAESSLSPKEDQASSILAVAPPEPGAQAADDREASGRARDDKVDSTPNSASSVGTKQPIKRGIAVSPRVPGPGDGIMNEKSTGTSATELFRENRNLAYQLEQQSYDLKSLEEEVEMLRGELLRMKRSNGKTLAKAAQENEVLLQEITALKKQRERDSLQLQQAIAENKDFRRLLENHTGSEGKALDLSLVGRANSVWNLEDLEQQLITSKMQNADFEMEIHVLRKERNLAEQRAIQAEDELTALQERFQTTLHPITQVPMNQLVPGTQPGMFPPVVSRQDSNATSTSKRLIINSAAQKRDDRVLRLLDVTEKYHELRYSVDGQMESGYTYGEDGEDAFDFDAITIQDEGRRPSGLPAGPMPRVLSQSTKRVVKQGSQESGGSPRSGSSYLRQKLGALPLQEPNLALQSFGDDFATDAITFYQNAMRKEMMDLYYIVNSLIKRQFFIGDDDFDLFIMWFELFRYLIFIMFQVQKVIMYPWICSKIDLEGGGHKEPDVLETNRNARRDRISLFIDSIYEVLDQDNCPHGERLGRVVKLVDKLAVEVVPLFNAEMRILPELIKKNFSAAEVEAYQMQALQYIRRVQYPHMVFLMLVDWVRDKPLREGMIERYLARTNIVTRVMWTQQFNSESKRFRREHSGVVRTFYLRWKEFEKQSLAANTASKAASGSSDAKLPESTKSFNTARSGPASSKSPNSARSAGPGHMSWDQRMHTEVNSTSKPL</sequence>
<feature type="coiled-coil region" evidence="1">
    <location>
        <begin position="263"/>
        <end position="311"/>
    </location>
</feature>
<comment type="caution">
    <text evidence="3">The sequence shown here is derived from an EMBL/GenBank/DDBJ whole genome shotgun (WGS) entry which is preliminary data.</text>
</comment>
<name>A0A5J4YWJ3_PORPP</name>
<organism evidence="3 4">
    <name type="scientific">Porphyridium purpureum</name>
    <name type="common">Red alga</name>
    <name type="synonym">Porphyridium cruentum</name>
    <dbReference type="NCBI Taxonomy" id="35688"/>
    <lineage>
        <taxon>Eukaryota</taxon>
        <taxon>Rhodophyta</taxon>
        <taxon>Bangiophyceae</taxon>
        <taxon>Porphyridiales</taxon>
        <taxon>Porphyridiaceae</taxon>
        <taxon>Porphyridium</taxon>
    </lineage>
</organism>
<evidence type="ECO:0000256" key="1">
    <source>
        <dbReference type="SAM" id="Coils"/>
    </source>
</evidence>
<feature type="region of interest" description="Disordered" evidence="2">
    <location>
        <begin position="723"/>
        <end position="784"/>
    </location>
</feature>
<feature type="compositionally biased region" description="Polar residues" evidence="2">
    <location>
        <begin position="109"/>
        <end position="119"/>
    </location>
</feature>
<feature type="compositionally biased region" description="Low complexity" evidence="2">
    <location>
        <begin position="724"/>
        <end position="734"/>
    </location>
</feature>
<feature type="compositionally biased region" description="Polar residues" evidence="2">
    <location>
        <begin position="428"/>
        <end position="452"/>
    </location>
</feature>
<evidence type="ECO:0000313" key="4">
    <source>
        <dbReference type="Proteomes" id="UP000324585"/>
    </source>
</evidence>
<dbReference type="AlphaFoldDB" id="A0A5J4YWJ3"/>
<evidence type="ECO:0000256" key="2">
    <source>
        <dbReference type="SAM" id="MobiDB-lite"/>
    </source>
</evidence>
<feature type="region of interest" description="Disordered" evidence="2">
    <location>
        <begin position="1"/>
        <end position="145"/>
    </location>
</feature>
<dbReference type="EMBL" id="VRMN01000003">
    <property type="protein sequence ID" value="KAA8495508.1"/>
    <property type="molecule type" value="Genomic_DNA"/>
</dbReference>
<gene>
    <name evidence="3" type="ORF">FVE85_1663</name>
</gene>
<evidence type="ECO:0000313" key="3">
    <source>
        <dbReference type="EMBL" id="KAA8495508.1"/>
    </source>
</evidence>
<accession>A0A5J4YWJ3</accession>
<feature type="coiled-coil region" evidence="1">
    <location>
        <begin position="157"/>
        <end position="230"/>
    </location>
</feature>
<protein>
    <submittedName>
        <fullName evidence="3">Uncharacterized protein</fullName>
    </submittedName>
</protein>
<keyword evidence="4" id="KW-1185">Reference proteome</keyword>
<proteinExistence type="predicted"/>
<dbReference type="Proteomes" id="UP000324585">
    <property type="component" value="Unassembled WGS sequence"/>
</dbReference>
<feature type="compositionally biased region" description="Basic and acidic residues" evidence="2">
    <location>
        <begin position="60"/>
        <end position="76"/>
    </location>
</feature>
<feature type="compositionally biased region" description="Polar residues" evidence="2">
    <location>
        <begin position="13"/>
        <end position="36"/>
    </location>
</feature>
<keyword evidence="1" id="KW-0175">Coiled coil</keyword>
<feature type="region of interest" description="Disordered" evidence="2">
    <location>
        <begin position="412"/>
        <end position="452"/>
    </location>
</feature>
<feature type="compositionally biased region" description="Basic and acidic residues" evidence="2">
    <location>
        <begin position="93"/>
        <end position="108"/>
    </location>
</feature>
<reference evidence="4" key="1">
    <citation type="journal article" date="2019" name="Nat. Commun.">
        <title>Expansion of phycobilisome linker gene families in mesophilic red algae.</title>
        <authorList>
            <person name="Lee J."/>
            <person name="Kim D."/>
            <person name="Bhattacharya D."/>
            <person name="Yoon H.S."/>
        </authorList>
    </citation>
    <scope>NUCLEOTIDE SEQUENCE [LARGE SCALE GENOMIC DNA]</scope>
    <source>
        <strain evidence="4">CCMP 1328</strain>
    </source>
</reference>